<reference evidence="1" key="2">
    <citation type="submission" date="2020-11" db="EMBL/GenBank/DDBJ databases">
        <authorList>
            <person name="McCartney M.A."/>
            <person name="Auch B."/>
            <person name="Kono T."/>
            <person name="Mallez S."/>
            <person name="Becker A."/>
            <person name="Gohl D.M."/>
            <person name="Silverstein K.A.T."/>
            <person name="Koren S."/>
            <person name="Bechman K.B."/>
            <person name="Herman A."/>
            <person name="Abrahante J.E."/>
            <person name="Garbe J."/>
        </authorList>
    </citation>
    <scope>NUCLEOTIDE SEQUENCE</scope>
    <source>
        <strain evidence="1">Duluth1</strain>
        <tissue evidence="1">Whole animal</tissue>
    </source>
</reference>
<reference evidence="1" key="1">
    <citation type="journal article" date="2019" name="bioRxiv">
        <title>The Genome of the Zebra Mussel, Dreissena polymorpha: A Resource for Invasive Species Research.</title>
        <authorList>
            <person name="McCartney M.A."/>
            <person name="Auch B."/>
            <person name="Kono T."/>
            <person name="Mallez S."/>
            <person name="Zhang Y."/>
            <person name="Obille A."/>
            <person name="Becker A."/>
            <person name="Abrahante J.E."/>
            <person name="Garbe J."/>
            <person name="Badalamenti J.P."/>
            <person name="Herman A."/>
            <person name="Mangelson H."/>
            <person name="Liachko I."/>
            <person name="Sullivan S."/>
            <person name="Sone E.D."/>
            <person name="Koren S."/>
            <person name="Silverstein K.A.T."/>
            <person name="Beckman K.B."/>
            <person name="Gohl D.M."/>
        </authorList>
    </citation>
    <scope>NUCLEOTIDE SEQUENCE</scope>
    <source>
        <strain evidence="1">Duluth1</strain>
        <tissue evidence="1">Whole animal</tissue>
    </source>
</reference>
<protein>
    <submittedName>
        <fullName evidence="1">Uncharacterized protein</fullName>
    </submittedName>
</protein>
<organism evidence="1 2">
    <name type="scientific">Dreissena polymorpha</name>
    <name type="common">Zebra mussel</name>
    <name type="synonym">Mytilus polymorpha</name>
    <dbReference type="NCBI Taxonomy" id="45954"/>
    <lineage>
        <taxon>Eukaryota</taxon>
        <taxon>Metazoa</taxon>
        <taxon>Spiralia</taxon>
        <taxon>Lophotrochozoa</taxon>
        <taxon>Mollusca</taxon>
        <taxon>Bivalvia</taxon>
        <taxon>Autobranchia</taxon>
        <taxon>Heteroconchia</taxon>
        <taxon>Euheterodonta</taxon>
        <taxon>Imparidentia</taxon>
        <taxon>Neoheterodontei</taxon>
        <taxon>Myida</taxon>
        <taxon>Dreissenoidea</taxon>
        <taxon>Dreissenidae</taxon>
        <taxon>Dreissena</taxon>
    </lineage>
</organism>
<name>A0A9D4K852_DREPO</name>
<dbReference type="EMBL" id="JAIWYP010000004">
    <property type="protein sequence ID" value="KAH3834694.1"/>
    <property type="molecule type" value="Genomic_DNA"/>
</dbReference>
<proteinExistence type="predicted"/>
<dbReference type="Proteomes" id="UP000828390">
    <property type="component" value="Unassembled WGS sequence"/>
</dbReference>
<keyword evidence="2" id="KW-1185">Reference proteome</keyword>
<evidence type="ECO:0000313" key="1">
    <source>
        <dbReference type="EMBL" id="KAH3834694.1"/>
    </source>
</evidence>
<accession>A0A9D4K852</accession>
<dbReference type="AlphaFoldDB" id="A0A9D4K852"/>
<gene>
    <name evidence="1" type="ORF">DPMN_108027</name>
</gene>
<comment type="caution">
    <text evidence="1">The sequence shown here is derived from an EMBL/GenBank/DDBJ whole genome shotgun (WGS) entry which is preliminary data.</text>
</comment>
<sequence>MNDRELKKIPIRIATATKFPPHKARALQVPHNLHPTIRLRDLWLLHAETEGRMTFLNTRLLHRAPDQRVHPDHGTSTCWSTRAPDTTHFSRLCPKLFWIEVALSASRNKLAG</sequence>
<evidence type="ECO:0000313" key="2">
    <source>
        <dbReference type="Proteomes" id="UP000828390"/>
    </source>
</evidence>